<name>A0A1G2KUE0_9BACT</name>
<keyword evidence="1" id="KW-0472">Membrane</keyword>
<dbReference type="Proteomes" id="UP000177811">
    <property type="component" value="Unassembled WGS sequence"/>
</dbReference>
<dbReference type="EMBL" id="MHQL01000021">
    <property type="protein sequence ID" value="OHA03060.1"/>
    <property type="molecule type" value="Genomic_DNA"/>
</dbReference>
<keyword evidence="1" id="KW-1133">Transmembrane helix</keyword>
<keyword evidence="1" id="KW-0812">Transmembrane</keyword>
<gene>
    <name evidence="2" type="ORF">A3C16_00155</name>
</gene>
<evidence type="ECO:0000313" key="3">
    <source>
        <dbReference type="Proteomes" id="UP000177811"/>
    </source>
</evidence>
<evidence type="ECO:0000313" key="2">
    <source>
        <dbReference type="EMBL" id="OHA03060.1"/>
    </source>
</evidence>
<evidence type="ECO:0000256" key="1">
    <source>
        <dbReference type="SAM" id="Phobius"/>
    </source>
</evidence>
<dbReference type="AlphaFoldDB" id="A0A1G2KUE0"/>
<protein>
    <submittedName>
        <fullName evidence="2">Uncharacterized protein</fullName>
    </submittedName>
</protein>
<accession>A0A1G2KUE0</accession>
<feature type="transmembrane region" description="Helical" evidence="1">
    <location>
        <begin position="29"/>
        <end position="49"/>
    </location>
</feature>
<proteinExistence type="predicted"/>
<comment type="caution">
    <text evidence="2">The sequence shown here is derived from an EMBL/GenBank/DDBJ whole genome shotgun (WGS) entry which is preliminary data.</text>
</comment>
<organism evidence="2 3">
    <name type="scientific">Candidatus Sungbacteria bacterium RIFCSPHIGHO2_02_FULL_51_29</name>
    <dbReference type="NCBI Taxonomy" id="1802273"/>
    <lineage>
        <taxon>Bacteria</taxon>
        <taxon>Candidatus Sungiibacteriota</taxon>
    </lineage>
</organism>
<sequence>MAKNRLWTARCFKYFKELYNESTMTKKRLIAFFALLAVFALVVLGNLFFVSDNGSAGPRGATSLVGGGEGGGSAVLSQIEQQKGLVFAGDGGKSMPKATTRIQGETAPEPIYETPKIADIAPIVFRIVDRQKGSLFMEYFATKPGTRLSEAEVFDRLWPPAYREGLKKVENLMVSEGYVADSERSPLNTDAEVYKTLNRIFGFARSRGAVDENDVASLERGLNELLPEIVKRERAALEGGAVGVSDIVLPGAQRLIYKKESGSLIADILDGLKYVLAVPEVAMASNDWTPSWNTKPDCYKDLNPMYPVYGFNGWVYCCNCGWKYVGVSVVFVEDCGPFSAACDIPDGCLNLICAAYPNAVWDQFTNPLGTGICGCG</sequence>
<reference evidence="2 3" key="1">
    <citation type="journal article" date="2016" name="Nat. Commun.">
        <title>Thousands of microbial genomes shed light on interconnected biogeochemical processes in an aquifer system.</title>
        <authorList>
            <person name="Anantharaman K."/>
            <person name="Brown C.T."/>
            <person name="Hug L.A."/>
            <person name="Sharon I."/>
            <person name="Castelle C.J."/>
            <person name="Probst A.J."/>
            <person name="Thomas B.C."/>
            <person name="Singh A."/>
            <person name="Wilkins M.J."/>
            <person name="Karaoz U."/>
            <person name="Brodie E.L."/>
            <person name="Williams K.H."/>
            <person name="Hubbard S.S."/>
            <person name="Banfield J.F."/>
        </authorList>
    </citation>
    <scope>NUCLEOTIDE SEQUENCE [LARGE SCALE GENOMIC DNA]</scope>
</reference>